<dbReference type="InterPro" id="IPR037027">
    <property type="entry name" value="YqgF/RNaseH-like_dom_sf"/>
</dbReference>
<dbReference type="GO" id="GO:0005737">
    <property type="term" value="C:cytoplasm"/>
    <property type="evidence" value="ECO:0007669"/>
    <property type="project" value="UniProtKB-ARBA"/>
</dbReference>
<keyword evidence="3" id="KW-1185">Reference proteome</keyword>
<dbReference type="Gene3D" id="3.30.420.140">
    <property type="entry name" value="YqgF/RNase H-like domain"/>
    <property type="match status" value="1"/>
</dbReference>
<dbReference type="InterPro" id="IPR055179">
    <property type="entry name" value="Tex-like_central_region"/>
</dbReference>
<dbReference type="Pfam" id="PF17674">
    <property type="entry name" value="HHH_9"/>
    <property type="match status" value="1"/>
</dbReference>
<dbReference type="FunFam" id="2.40.50.140:FF:000051">
    <property type="entry name" value="RNA-binding transcriptional accessory protein"/>
    <property type="match status" value="1"/>
</dbReference>
<dbReference type="Pfam" id="PF00575">
    <property type="entry name" value="S1"/>
    <property type="match status" value="1"/>
</dbReference>
<evidence type="ECO:0000259" key="1">
    <source>
        <dbReference type="PROSITE" id="PS50126"/>
    </source>
</evidence>
<dbReference type="Gene3D" id="2.40.50.140">
    <property type="entry name" value="Nucleic acid-binding proteins"/>
    <property type="match status" value="1"/>
</dbReference>
<dbReference type="InterPro" id="IPR032639">
    <property type="entry name" value="Tex_YqgF"/>
</dbReference>
<dbReference type="GO" id="GO:0003735">
    <property type="term" value="F:structural constituent of ribosome"/>
    <property type="evidence" value="ECO:0007669"/>
    <property type="project" value="TreeGrafter"/>
</dbReference>
<dbReference type="PROSITE" id="PS50126">
    <property type="entry name" value="S1"/>
    <property type="match status" value="1"/>
</dbReference>
<dbReference type="eggNOG" id="COG2183">
    <property type="taxonomic scope" value="Bacteria"/>
</dbReference>
<dbReference type="FunFam" id="1.10.150.310:FF:000001">
    <property type="entry name" value="RNA-binding transcriptional accessory protein"/>
    <property type="match status" value="1"/>
</dbReference>
<feature type="domain" description="S1 motif" evidence="1">
    <location>
        <begin position="646"/>
        <end position="715"/>
    </location>
</feature>
<organism evidence="2 3">
    <name type="scientific">Pseudoramibacter alactolyticus ATCC 23263</name>
    <dbReference type="NCBI Taxonomy" id="887929"/>
    <lineage>
        <taxon>Bacteria</taxon>
        <taxon>Bacillati</taxon>
        <taxon>Bacillota</taxon>
        <taxon>Clostridia</taxon>
        <taxon>Eubacteriales</taxon>
        <taxon>Eubacteriaceae</taxon>
        <taxon>Pseudoramibacter</taxon>
    </lineage>
</organism>
<dbReference type="FunFam" id="1.10.10.650:FF:000001">
    <property type="entry name" value="S1 RNA-binding domain 1"/>
    <property type="match status" value="1"/>
</dbReference>
<dbReference type="InterPro" id="IPR012340">
    <property type="entry name" value="NA-bd_OB-fold"/>
</dbReference>
<dbReference type="GO" id="GO:0006412">
    <property type="term" value="P:translation"/>
    <property type="evidence" value="ECO:0007669"/>
    <property type="project" value="TreeGrafter"/>
</dbReference>
<dbReference type="Gene3D" id="1.10.3500.10">
    <property type="entry name" value="Tex N-terminal region-like"/>
    <property type="match status" value="1"/>
</dbReference>
<dbReference type="Pfam" id="PF12836">
    <property type="entry name" value="HHH_3"/>
    <property type="match status" value="1"/>
</dbReference>
<evidence type="ECO:0000313" key="2">
    <source>
        <dbReference type="EMBL" id="EFV01741.1"/>
    </source>
</evidence>
<dbReference type="InterPro" id="IPR012337">
    <property type="entry name" value="RNaseH-like_sf"/>
</dbReference>
<dbReference type="SMART" id="SM00316">
    <property type="entry name" value="S1"/>
    <property type="match status" value="1"/>
</dbReference>
<dbReference type="InterPro" id="IPR003029">
    <property type="entry name" value="S1_domain"/>
</dbReference>
<comment type="caution">
    <text evidence="2">The sequence shown here is derived from an EMBL/GenBank/DDBJ whole genome shotgun (WGS) entry which is preliminary data.</text>
</comment>
<dbReference type="InterPro" id="IPR010994">
    <property type="entry name" value="RuvA_2-like"/>
</dbReference>
<dbReference type="GO" id="GO:0006139">
    <property type="term" value="P:nucleobase-containing compound metabolic process"/>
    <property type="evidence" value="ECO:0007669"/>
    <property type="project" value="InterPro"/>
</dbReference>
<dbReference type="Pfam" id="PF16921">
    <property type="entry name" value="Tex_YqgF"/>
    <property type="match status" value="1"/>
</dbReference>
<dbReference type="STRING" id="887929.HMP0721_1134"/>
<dbReference type="InterPro" id="IPR050437">
    <property type="entry name" value="Ribos_protein_bS1-like"/>
</dbReference>
<evidence type="ECO:0000313" key="3">
    <source>
        <dbReference type="Proteomes" id="UP000004754"/>
    </source>
</evidence>
<name>E6MGK1_9FIRM</name>
<dbReference type="InterPro" id="IPR023319">
    <property type="entry name" value="Tex-like_HTH_dom_sf"/>
</dbReference>
<dbReference type="Gene3D" id="1.10.10.650">
    <property type="entry name" value="RuvA domain 2-like"/>
    <property type="match status" value="1"/>
</dbReference>
<reference evidence="2 3" key="1">
    <citation type="submission" date="2010-12" db="EMBL/GenBank/DDBJ databases">
        <authorList>
            <person name="Muzny D."/>
            <person name="Qin X."/>
            <person name="Deng J."/>
            <person name="Jiang H."/>
            <person name="Liu Y."/>
            <person name="Qu J."/>
            <person name="Song X.-Z."/>
            <person name="Zhang L."/>
            <person name="Thornton R."/>
            <person name="Coyle M."/>
            <person name="Francisco L."/>
            <person name="Jackson L."/>
            <person name="Javaid M."/>
            <person name="Korchina V."/>
            <person name="Kovar C."/>
            <person name="Mata R."/>
            <person name="Mathew T."/>
            <person name="Ngo R."/>
            <person name="Nguyen L."/>
            <person name="Nguyen N."/>
            <person name="Okwuonu G."/>
            <person name="Ongeri F."/>
            <person name="Pham C."/>
            <person name="Simmons D."/>
            <person name="Wilczek-Boney K."/>
            <person name="Hale W."/>
            <person name="Jakkamsetti A."/>
            <person name="Pham P."/>
            <person name="Ruth R."/>
            <person name="San Lucas F."/>
            <person name="Warren J."/>
            <person name="Zhang J."/>
            <person name="Zhao Z."/>
            <person name="Zhou C."/>
            <person name="Zhu D."/>
            <person name="Lee S."/>
            <person name="Bess C."/>
            <person name="Blankenburg K."/>
            <person name="Forbes L."/>
            <person name="Fu Q."/>
            <person name="Gubbala S."/>
            <person name="Hirani K."/>
            <person name="Jayaseelan J.C."/>
            <person name="Lara F."/>
            <person name="Munidasa M."/>
            <person name="Palculict T."/>
            <person name="Patil S."/>
            <person name="Pu L.-L."/>
            <person name="Saada N."/>
            <person name="Tang L."/>
            <person name="Weissenberger G."/>
            <person name="Zhu Y."/>
            <person name="Hemphill L."/>
            <person name="Shang Y."/>
            <person name="Youmans B."/>
            <person name="Ayvaz T."/>
            <person name="Ross M."/>
            <person name="Santibanez J."/>
            <person name="Aqrawi P."/>
            <person name="Gross S."/>
            <person name="Joshi V."/>
            <person name="Fowler G."/>
            <person name="Nazareth L."/>
            <person name="Reid J."/>
            <person name="Worley K."/>
            <person name="Petrosino J."/>
            <person name="Highlander S."/>
            <person name="Gibbs R."/>
        </authorList>
    </citation>
    <scope>NUCLEOTIDE SEQUENCE [LARGE SCALE GENOMIC DNA]</scope>
    <source>
        <strain evidence="2 3">ATCC 23263</strain>
    </source>
</reference>
<dbReference type="OrthoDB" id="9804714at2"/>
<dbReference type="PANTHER" id="PTHR10724">
    <property type="entry name" value="30S RIBOSOMAL PROTEIN S1"/>
    <property type="match status" value="1"/>
</dbReference>
<dbReference type="SMART" id="SM00732">
    <property type="entry name" value="YqgFc"/>
    <property type="match status" value="1"/>
</dbReference>
<protein>
    <submittedName>
        <fullName evidence="2">Tex-like protein N-terminal domain protein</fullName>
    </submittedName>
</protein>
<dbReference type="InterPro" id="IPR023323">
    <property type="entry name" value="Tex-like_dom_sf"/>
</dbReference>
<accession>E6MGK1</accession>
<dbReference type="Pfam" id="PF22706">
    <property type="entry name" value="Tex_central_region"/>
    <property type="match status" value="1"/>
</dbReference>
<dbReference type="GO" id="GO:0003729">
    <property type="term" value="F:mRNA binding"/>
    <property type="evidence" value="ECO:0007669"/>
    <property type="project" value="TreeGrafter"/>
</dbReference>
<dbReference type="SUPFAM" id="SSF53098">
    <property type="entry name" value="Ribonuclease H-like"/>
    <property type="match status" value="1"/>
</dbReference>
<gene>
    <name evidence="2" type="ORF">HMP0721_1134</name>
</gene>
<dbReference type="Proteomes" id="UP000004754">
    <property type="component" value="Unassembled WGS sequence"/>
</dbReference>
<dbReference type="HOGENOM" id="CLU_009833_0_2_9"/>
<dbReference type="Gene3D" id="1.10.150.310">
    <property type="entry name" value="Tex RuvX-like domain-like"/>
    <property type="match status" value="1"/>
</dbReference>
<dbReference type="EMBL" id="AEQN01000016">
    <property type="protein sequence ID" value="EFV01741.1"/>
    <property type="molecule type" value="Genomic_DNA"/>
</dbReference>
<dbReference type="InterPro" id="IPR044146">
    <property type="entry name" value="S1_Tex"/>
</dbReference>
<dbReference type="InterPro" id="IPR006641">
    <property type="entry name" value="YqgF/RNaseH-like_dom"/>
</dbReference>
<dbReference type="SUPFAM" id="SSF50249">
    <property type="entry name" value="Nucleic acid-binding proteins"/>
    <property type="match status" value="1"/>
</dbReference>
<dbReference type="Pfam" id="PF09371">
    <property type="entry name" value="Tex_N"/>
    <property type="match status" value="1"/>
</dbReference>
<dbReference type="SUPFAM" id="SSF47781">
    <property type="entry name" value="RuvA domain 2-like"/>
    <property type="match status" value="2"/>
</dbReference>
<sequence length="716" mass="77948">MTDIIQTLSQRLKLAPGRVAATVALIDAGNTIPFIARYRKEVTGNLDDTTLRELDTVLKYTRRLEARKQEILGSIAGQQKLTPELAAAIEGAETLQAAEDLYLPYKKKRRTRAMAAKAQGLEPLALKIAAGETDDALAAAAGHFVNDAVADAEAALAGARDIVAETIADNAAFRGYIRRYITENARIHTAVTGAFAKKKTPYTNYYDHSEGLGAMANHRILAMNRAEKEKVITVKVDALTEFILPWLTHQVMSKGAGRGCGQLAQAAADAYKRLIFPAVEREIRAEMKERAEASAIRAFGVNLRKLLLTRPFREKVTMGFDPGYRNGCKIAVLDPMGTLLATAKVYPAKPQQKIAESRRVILALIERYQVDMIAIGNGTASRESEQFIAETLKACPRRVQYCIVSEAGASIYSASPLAAAEYPDVDVSLRGAISIGGRLQDPLSELVKIEPEHIGVGQYQHDVNQKVLSEALTNVVEDAVNLVGVDINRASPALLKYVAGITGTMADNIVAYREANGRFANRRAVLKVKGLGPRAYEQCAGFLRITGGEEVLDNTGIHPESYPAAHALMDRLSLTPADLKPARIRETAKTLRRVDVEATARELGIGEPTLQDMIAELCKPGRDPRDEAPEPILKQDVLSLDDLKPDMALKGTVRNVVDFGAFVDIGVHQDGLVHISQISDRYVKHPSDVLSVGDVVTVKVLSVDKPRSRIALTMLL</sequence>
<dbReference type="InterPro" id="IPR041692">
    <property type="entry name" value="HHH_9"/>
</dbReference>
<dbReference type="SUPFAM" id="SSF158832">
    <property type="entry name" value="Tex N-terminal region-like"/>
    <property type="match status" value="1"/>
</dbReference>
<dbReference type="InterPro" id="IPR018974">
    <property type="entry name" value="Tex-like_N"/>
</dbReference>
<dbReference type="RefSeq" id="WP_006598558.1">
    <property type="nucleotide sequence ID" value="NZ_GL622359.1"/>
</dbReference>
<dbReference type="PANTHER" id="PTHR10724:SF10">
    <property type="entry name" value="S1 RNA-BINDING DOMAIN-CONTAINING PROTEIN 1"/>
    <property type="match status" value="1"/>
</dbReference>
<dbReference type="FunFam" id="3.30.420.140:FF:000001">
    <property type="entry name" value="RNA-binding transcriptional accessory protein"/>
    <property type="match status" value="1"/>
</dbReference>
<proteinExistence type="predicted"/>
<dbReference type="CDD" id="cd05685">
    <property type="entry name" value="S1_Tex"/>
    <property type="match status" value="1"/>
</dbReference>
<dbReference type="AlphaFoldDB" id="E6MGK1"/>